<keyword evidence="1" id="KW-0732">Signal</keyword>
<dbReference type="AlphaFoldDB" id="A0A915IFM9"/>
<evidence type="ECO:0000256" key="1">
    <source>
        <dbReference type="SAM" id="SignalP"/>
    </source>
</evidence>
<protein>
    <submittedName>
        <fullName evidence="3">Uncharacterized protein</fullName>
    </submittedName>
</protein>
<reference evidence="3" key="1">
    <citation type="submission" date="2022-11" db="UniProtKB">
        <authorList>
            <consortium name="WormBaseParasite"/>
        </authorList>
    </citation>
    <scope>IDENTIFICATION</scope>
</reference>
<sequence length="83" mass="9712">MSYNLNNTKNIVLISFWTLLLPQMSYLPEIMIPPELSQLQKSVELAVMGKFKLALLCWMKALQNINDLPPHKMKEEMIEKFKC</sequence>
<feature type="signal peptide" evidence="1">
    <location>
        <begin position="1"/>
        <end position="27"/>
    </location>
</feature>
<feature type="chain" id="PRO_5036766679" evidence="1">
    <location>
        <begin position="28"/>
        <end position="83"/>
    </location>
</feature>
<evidence type="ECO:0000313" key="2">
    <source>
        <dbReference type="Proteomes" id="UP000887565"/>
    </source>
</evidence>
<organism evidence="2 3">
    <name type="scientific">Romanomermis culicivorax</name>
    <name type="common">Nematode worm</name>
    <dbReference type="NCBI Taxonomy" id="13658"/>
    <lineage>
        <taxon>Eukaryota</taxon>
        <taxon>Metazoa</taxon>
        <taxon>Ecdysozoa</taxon>
        <taxon>Nematoda</taxon>
        <taxon>Enoplea</taxon>
        <taxon>Dorylaimia</taxon>
        <taxon>Mermithida</taxon>
        <taxon>Mermithoidea</taxon>
        <taxon>Mermithidae</taxon>
        <taxon>Romanomermis</taxon>
    </lineage>
</organism>
<name>A0A915IFM9_ROMCU</name>
<dbReference type="Proteomes" id="UP000887565">
    <property type="component" value="Unplaced"/>
</dbReference>
<accession>A0A915IFM9</accession>
<evidence type="ECO:0000313" key="3">
    <source>
        <dbReference type="WBParaSite" id="nRc.2.0.1.t12036-RA"/>
    </source>
</evidence>
<dbReference type="WBParaSite" id="nRc.2.0.1.t12036-RA">
    <property type="protein sequence ID" value="nRc.2.0.1.t12036-RA"/>
    <property type="gene ID" value="nRc.2.0.1.g12036"/>
</dbReference>
<keyword evidence="2" id="KW-1185">Reference proteome</keyword>
<proteinExistence type="predicted"/>